<reference evidence="6" key="2">
    <citation type="submission" date="2024-06" db="UniProtKB">
        <authorList>
            <consortium name="EnsemblMetazoa"/>
        </authorList>
    </citation>
    <scope>IDENTIFICATION</scope>
</reference>
<dbReference type="SUPFAM" id="SSF57667">
    <property type="entry name" value="beta-beta-alpha zinc fingers"/>
    <property type="match status" value="1"/>
</dbReference>
<feature type="compositionally biased region" description="Polar residues" evidence="4">
    <location>
        <begin position="373"/>
        <end position="411"/>
    </location>
</feature>
<dbReference type="Proteomes" id="UP000007879">
    <property type="component" value="Unassembled WGS sequence"/>
</dbReference>
<feature type="compositionally biased region" description="Low complexity" evidence="4">
    <location>
        <begin position="196"/>
        <end position="211"/>
    </location>
</feature>
<dbReference type="InterPro" id="IPR036236">
    <property type="entry name" value="Znf_C2H2_sf"/>
</dbReference>
<feature type="compositionally biased region" description="Polar residues" evidence="4">
    <location>
        <begin position="234"/>
        <end position="251"/>
    </location>
</feature>
<feature type="compositionally biased region" description="Low complexity" evidence="4">
    <location>
        <begin position="262"/>
        <end position="292"/>
    </location>
</feature>
<dbReference type="Pfam" id="PF05253">
    <property type="entry name" value="zf-U11-48K"/>
    <property type="match status" value="2"/>
</dbReference>
<sequence length="644" mass="68490">MEPPVDPEELISCPYEPVHMFRSKRLIYHLEKCRKNHPTSEFKKCDFNASHIVPAPEIAFHLSICPDRGRLELEVFHENHQYKQKGDTSLPQCDWTPPEASESWDGDNVRFEPKVNEQLFEEEAAKIKPSQAKPSKKPPSPEKWRMPHSLPMTGPIRTSGGRGRGRGITKKLAEAKPGPSGLQKNRGASADVAEQSSLPSGLGKSHSGSLSQGQPHPVSLLSHELEQSSLSGEPDSSSFSLSQGQPHSASSHVMGPSSLPPGLGQVGSVMSQSSLSQVQPQPLGQSPGLGQPYSGSRLNFMGHSSLSQVHPQTGGQSSLPPGMGQPYSGSSVNFMGRSSLSQVHPQTGQSSLSQVHPQTGGQSSLPPGLGQPHSGSSVNLMGQSSLSQVHPQTGQSSLSQVHPQTGGQSSLPPGGMGQPHSGSSVNLMGQSSFSHQFVGQSSLPPGMGQPHSGSNVMSQSSLPPGLGHPSLSQPVFNAFGTNGQPVGRGLAQPHMYPMALSQNPFVPASMGRGNGYGRGALCFGRGKIPLPTSTTTVNGSALNGVLQATPNGATNLKSAGINNAQSSPPAPNPSVEEMEKKEQNEEEIMKRKNIRKLKKALRQVEELELKQKSGVILTPEQFVKLNRKADLLSKLREVETDEVE</sequence>
<dbReference type="PANTHER" id="PTHR21402:SF5">
    <property type="entry name" value="GAMETOCYTE SPECIFIC FACTOR 1"/>
    <property type="match status" value="1"/>
</dbReference>
<feature type="compositionally biased region" description="Low complexity" evidence="4">
    <location>
        <begin position="219"/>
        <end position="233"/>
    </location>
</feature>
<keyword evidence="1" id="KW-0479">Metal-binding</keyword>
<evidence type="ECO:0000259" key="5">
    <source>
        <dbReference type="PROSITE" id="PS51800"/>
    </source>
</evidence>
<dbReference type="EnsemblMetazoa" id="XM_003384797.2">
    <property type="protein sequence ID" value="XP_003384845.1"/>
    <property type="gene ID" value="LOC100635728"/>
</dbReference>
<dbReference type="InterPro" id="IPR051591">
    <property type="entry name" value="UPF0224_FAM112_RNA_Proc"/>
</dbReference>
<keyword evidence="2" id="KW-0863">Zinc-finger</keyword>
<dbReference type="GeneID" id="100635728"/>
<evidence type="ECO:0000256" key="2">
    <source>
        <dbReference type="ARBA" id="ARBA00022771"/>
    </source>
</evidence>
<feature type="compositionally biased region" description="Polar residues" evidence="4">
    <location>
        <begin position="293"/>
        <end position="319"/>
    </location>
</feature>
<evidence type="ECO:0000256" key="1">
    <source>
        <dbReference type="ARBA" id="ARBA00022723"/>
    </source>
</evidence>
<feature type="region of interest" description="Disordered" evidence="4">
    <location>
        <begin position="85"/>
        <end position="109"/>
    </location>
</feature>
<feature type="region of interest" description="Disordered" evidence="4">
    <location>
        <begin position="123"/>
        <end position="465"/>
    </location>
</feature>
<evidence type="ECO:0000256" key="4">
    <source>
        <dbReference type="SAM" id="MobiDB-lite"/>
    </source>
</evidence>
<organism evidence="6 7">
    <name type="scientific">Amphimedon queenslandica</name>
    <name type="common">Sponge</name>
    <dbReference type="NCBI Taxonomy" id="400682"/>
    <lineage>
        <taxon>Eukaryota</taxon>
        <taxon>Metazoa</taxon>
        <taxon>Porifera</taxon>
        <taxon>Demospongiae</taxon>
        <taxon>Heteroscleromorpha</taxon>
        <taxon>Haplosclerida</taxon>
        <taxon>Niphatidae</taxon>
        <taxon>Amphimedon</taxon>
    </lineage>
</organism>
<feature type="compositionally biased region" description="Polar residues" evidence="4">
    <location>
        <begin position="451"/>
        <end position="462"/>
    </location>
</feature>
<proteinExistence type="predicted"/>
<feature type="compositionally biased region" description="Polar residues" evidence="4">
    <location>
        <begin position="327"/>
        <end position="365"/>
    </location>
</feature>
<feature type="domain" description="CHHC U11-48K-type" evidence="5">
    <location>
        <begin position="42"/>
        <end position="69"/>
    </location>
</feature>
<accession>A0AAN0IBQ2</accession>
<feature type="compositionally biased region" description="Polar residues" evidence="4">
    <location>
        <begin position="420"/>
        <end position="443"/>
    </location>
</feature>
<dbReference type="KEGG" id="aqu:100635728"/>
<dbReference type="AlphaFoldDB" id="A0AAN0IBQ2"/>
<dbReference type="InterPro" id="IPR022776">
    <property type="entry name" value="TRM13/UPF0224_CHHC_Znf_dom"/>
</dbReference>
<feature type="compositionally biased region" description="Basic and acidic residues" evidence="4">
    <location>
        <begin position="577"/>
        <end position="590"/>
    </location>
</feature>
<feature type="region of interest" description="Disordered" evidence="4">
    <location>
        <begin position="553"/>
        <end position="590"/>
    </location>
</feature>
<protein>
    <recommendedName>
        <fullName evidence="5">CHHC U11-48K-type domain-containing protein</fullName>
    </recommendedName>
</protein>
<dbReference type="PROSITE" id="PS51800">
    <property type="entry name" value="ZF_CHHC_U11_48K"/>
    <property type="match status" value="2"/>
</dbReference>
<evidence type="ECO:0000313" key="6">
    <source>
        <dbReference type="EnsemblMetazoa" id="XP_003384845.1"/>
    </source>
</evidence>
<evidence type="ECO:0000256" key="3">
    <source>
        <dbReference type="ARBA" id="ARBA00022833"/>
    </source>
</evidence>
<feature type="domain" description="CHHC U11-48K-type" evidence="5">
    <location>
        <begin position="10"/>
        <end position="37"/>
    </location>
</feature>
<dbReference type="PANTHER" id="PTHR21402">
    <property type="entry name" value="GAMETOCYTE SPECIFIC FACTOR 1-RELATED"/>
    <property type="match status" value="1"/>
</dbReference>
<evidence type="ECO:0000313" key="7">
    <source>
        <dbReference type="Proteomes" id="UP000007879"/>
    </source>
</evidence>
<name>A0AAN0IBQ2_AMPQE</name>
<keyword evidence="3" id="KW-0862">Zinc</keyword>
<keyword evidence="7" id="KW-1185">Reference proteome</keyword>
<dbReference type="GO" id="GO:0008270">
    <property type="term" value="F:zinc ion binding"/>
    <property type="evidence" value="ECO:0007669"/>
    <property type="project" value="UniProtKB-KW"/>
</dbReference>
<dbReference type="RefSeq" id="XP_003384845.1">
    <property type="nucleotide sequence ID" value="XM_003384797.2"/>
</dbReference>
<reference evidence="7" key="1">
    <citation type="journal article" date="2010" name="Nature">
        <title>The Amphimedon queenslandica genome and the evolution of animal complexity.</title>
        <authorList>
            <person name="Srivastava M."/>
            <person name="Simakov O."/>
            <person name="Chapman J."/>
            <person name="Fahey B."/>
            <person name="Gauthier M.E."/>
            <person name="Mitros T."/>
            <person name="Richards G.S."/>
            <person name="Conaco C."/>
            <person name="Dacre M."/>
            <person name="Hellsten U."/>
            <person name="Larroux C."/>
            <person name="Putnam N.H."/>
            <person name="Stanke M."/>
            <person name="Adamska M."/>
            <person name="Darling A."/>
            <person name="Degnan S.M."/>
            <person name="Oakley T.H."/>
            <person name="Plachetzki D.C."/>
            <person name="Zhai Y."/>
            <person name="Adamski M."/>
            <person name="Calcino A."/>
            <person name="Cummins S.F."/>
            <person name="Goodstein D.M."/>
            <person name="Harris C."/>
            <person name="Jackson D.J."/>
            <person name="Leys S.P."/>
            <person name="Shu S."/>
            <person name="Woodcroft B.J."/>
            <person name="Vervoort M."/>
            <person name="Kosik K.S."/>
            <person name="Manning G."/>
            <person name="Degnan B.M."/>
            <person name="Rokhsar D.S."/>
        </authorList>
    </citation>
    <scope>NUCLEOTIDE SEQUENCE [LARGE SCALE GENOMIC DNA]</scope>
</reference>